<dbReference type="PANTHER" id="PTHR45642:SF3">
    <property type="entry name" value="OS09G0540400 PROTEIN"/>
    <property type="match status" value="1"/>
</dbReference>
<accession>A0ABD3USK5</accession>
<evidence type="ECO:0000256" key="1">
    <source>
        <dbReference type="ARBA" id="ARBA00008668"/>
    </source>
</evidence>
<dbReference type="InterPro" id="IPR050592">
    <property type="entry name" value="GDSL_lipolytic_enzyme"/>
</dbReference>
<evidence type="ECO:0000313" key="3">
    <source>
        <dbReference type="Proteomes" id="UP001634393"/>
    </source>
</evidence>
<evidence type="ECO:0000313" key="2">
    <source>
        <dbReference type="EMBL" id="KAL3851368.1"/>
    </source>
</evidence>
<comment type="caution">
    <text evidence="2">The sequence shown here is derived from an EMBL/GenBank/DDBJ whole genome shotgun (WGS) entry which is preliminary data.</text>
</comment>
<sequence length="1056" mass="117698">MFLILAINSFGIQANMCSAYFALCFLILITTNISIAESRNLIFTNNSISTVLVFGDSTVDSGNNNYLDTPFKSNFPPYGRDFANRVPTGRFTDGRLVTDFIEYVPPYLDPSLSLEELMTGVCFASAGSGFDPLTAQLSEVMPVQKQLEYFKLYRTKLETSIGKKRTKNLIRNALFIISAGTNDFVINYLGTPFRRQTYNITTYQIFLLQHVQQFIEGLREEGASVIALVGLPPIGCIPIVITFTSGDAFRRRPCTDSLSSIALDYNEKLQIMLRSIQKPTSKVVYVDIYKPLTDMIQNPSPLGFNKVNAGCCGSGFLEATFLCNSRSPVCSDPSKYVFFDSVHPTEAAYKYIFNSLPTGRKVGNVKGESSSVSAILIFGDSTVDPGNNNYITTPFRSNFSPYGKDFENQTATGRFCNGRLPSDFIAEYIGIKEYVPPYLDPTLSIKELMSGVSFASAGSGFDPLTPTISNVISLSKQLEYFKEYKEKLQAAIGEEKTKKLINNALFFVSAGTNDFVVNYFTLPIRRTSYDIPSYMNFILQESQQFVQELLDQGARRIGVVGLPTMGCLPVVITLYSDNAIQKRNCIDSFSSIAKDYNQLLQKELNSLRLKLQYSGSRIAYMDAYGPLEDMALGHKYNFEVVSSGCCGTGLLEASFMCNPKSPVCSDATKYMFWDSIHPSEKAYELLFQANRPNKKMIFKLDSFATSACCFLLLYFASLEKLVKVKAQNSSVSTILLFGDSTVDTGNNNYIKTLFRSNFSPYGRDFVNHTATGRFCDGKILDDFIAEYLGIKEYVPPYLDPTLSIEELMSGVSFGSAGTGFDPITPRTSNVLSLPQQLENFKEYQAKLQAKIGNEKIKELINNTLFIVSAGTDDFLANYYVLPIRRLNYTISSYMNFVLQQARQVYQELLDQGARRIGVVGLPPIGCLPIAITVFSGITNPQRNCLEKYSSVARDYNQLLQNELKAMQLASGANIGYIDVYGPLEDLTLGRKYDFDVVNRGCCGTGLTEVSVLCNPLSLVCRDVNRYVFWDAIHPNEKAYDLIFQSFRPAIDALVTN</sequence>
<name>A0ABD3USK5_9LAMI</name>
<keyword evidence="3" id="KW-1185">Reference proteome</keyword>
<dbReference type="EMBL" id="JBJXBP010000001">
    <property type="protein sequence ID" value="KAL3851368.1"/>
    <property type="molecule type" value="Genomic_DNA"/>
</dbReference>
<comment type="similarity">
    <text evidence="1">Belongs to the 'GDSL' lipolytic enzyme family.</text>
</comment>
<dbReference type="CDD" id="cd01837">
    <property type="entry name" value="SGNH_plant_lipase_like"/>
    <property type="match status" value="3"/>
</dbReference>
<dbReference type="Pfam" id="PF00657">
    <property type="entry name" value="Lipase_GDSL"/>
    <property type="match status" value="3"/>
</dbReference>
<organism evidence="2 3">
    <name type="scientific">Penstemon smallii</name>
    <dbReference type="NCBI Taxonomy" id="265156"/>
    <lineage>
        <taxon>Eukaryota</taxon>
        <taxon>Viridiplantae</taxon>
        <taxon>Streptophyta</taxon>
        <taxon>Embryophyta</taxon>
        <taxon>Tracheophyta</taxon>
        <taxon>Spermatophyta</taxon>
        <taxon>Magnoliopsida</taxon>
        <taxon>eudicotyledons</taxon>
        <taxon>Gunneridae</taxon>
        <taxon>Pentapetalae</taxon>
        <taxon>asterids</taxon>
        <taxon>lamiids</taxon>
        <taxon>Lamiales</taxon>
        <taxon>Plantaginaceae</taxon>
        <taxon>Cheloneae</taxon>
        <taxon>Penstemon</taxon>
    </lineage>
</organism>
<dbReference type="SUPFAM" id="SSF52266">
    <property type="entry name" value="SGNH hydrolase"/>
    <property type="match status" value="3"/>
</dbReference>
<reference evidence="2 3" key="1">
    <citation type="submission" date="2024-12" db="EMBL/GenBank/DDBJ databases">
        <title>The unique morphological basis and parallel evolutionary history of personate flowers in Penstemon.</title>
        <authorList>
            <person name="Depatie T.H."/>
            <person name="Wessinger C.A."/>
        </authorList>
    </citation>
    <scope>NUCLEOTIDE SEQUENCE [LARGE SCALE GENOMIC DNA]</scope>
    <source>
        <strain evidence="2">WTNN_2</strain>
        <tissue evidence="2">Leaf</tissue>
    </source>
</reference>
<dbReference type="InterPro" id="IPR036514">
    <property type="entry name" value="SGNH_hydro_sf"/>
</dbReference>
<dbReference type="InterPro" id="IPR035669">
    <property type="entry name" value="SGNH_plant_lipase-like"/>
</dbReference>
<dbReference type="FunFam" id="3.40.50.1110:FF:000003">
    <property type="entry name" value="GDSL esterase/lipase APG"/>
    <property type="match status" value="3"/>
</dbReference>
<dbReference type="InterPro" id="IPR001087">
    <property type="entry name" value="GDSL"/>
</dbReference>
<protein>
    <submittedName>
        <fullName evidence="2">Uncharacterized protein</fullName>
    </submittedName>
</protein>
<dbReference type="Proteomes" id="UP001634393">
    <property type="component" value="Unassembled WGS sequence"/>
</dbReference>
<dbReference type="AlphaFoldDB" id="A0ABD3USK5"/>
<dbReference type="Gene3D" id="3.40.50.1110">
    <property type="entry name" value="SGNH hydrolase"/>
    <property type="match status" value="3"/>
</dbReference>
<proteinExistence type="inferred from homology"/>
<gene>
    <name evidence="2" type="ORF">ACJIZ3_013250</name>
</gene>
<dbReference type="PANTHER" id="PTHR45642">
    <property type="entry name" value="GDSL ESTERASE/LIPASE EXL3"/>
    <property type="match status" value="1"/>
</dbReference>